<evidence type="ECO:0000259" key="1">
    <source>
        <dbReference type="SMART" id="SM00382"/>
    </source>
</evidence>
<comment type="caution">
    <text evidence="2">The sequence shown here is derived from an EMBL/GenBank/DDBJ whole genome shotgun (WGS) entry which is preliminary data.</text>
</comment>
<dbReference type="InterPro" id="IPR003593">
    <property type="entry name" value="AAA+_ATPase"/>
</dbReference>
<organism evidence="2 3">
    <name type="scientific">Gluconacetobacter sacchari DSM 12717</name>
    <dbReference type="NCBI Taxonomy" id="1307940"/>
    <lineage>
        <taxon>Bacteria</taxon>
        <taxon>Pseudomonadati</taxon>
        <taxon>Pseudomonadota</taxon>
        <taxon>Alphaproteobacteria</taxon>
        <taxon>Acetobacterales</taxon>
        <taxon>Acetobacteraceae</taxon>
        <taxon>Gluconacetobacter</taxon>
    </lineage>
</organism>
<keyword evidence="3" id="KW-1185">Reference proteome</keyword>
<dbReference type="InterPro" id="IPR008868">
    <property type="entry name" value="TniB"/>
</dbReference>
<feature type="domain" description="AAA+ ATPase" evidence="1">
    <location>
        <begin position="58"/>
        <end position="213"/>
    </location>
</feature>
<reference evidence="2" key="1">
    <citation type="submission" date="2013-04" db="EMBL/GenBank/DDBJ databases">
        <title>The genome sequencing project of 58 acetic acid bacteria.</title>
        <authorList>
            <person name="Okamoto-Kainuma A."/>
            <person name="Ishikawa M."/>
            <person name="Umino S."/>
            <person name="Koizumi Y."/>
            <person name="Shiwa Y."/>
            <person name="Yoshikawa H."/>
            <person name="Matsutani M."/>
            <person name="Matsushita K."/>
        </authorList>
    </citation>
    <scope>NUCLEOTIDE SEQUENCE</scope>
    <source>
        <strain evidence="2">DSM 12717</strain>
    </source>
</reference>
<dbReference type="RefSeq" id="WP_220795260.1">
    <property type="nucleotide sequence ID" value="NZ_BAQP01000296.1"/>
</dbReference>
<dbReference type="EMBL" id="BAQP01000296">
    <property type="protein sequence ID" value="GBQ28872.1"/>
    <property type="molecule type" value="Genomic_DNA"/>
</dbReference>
<name>A0ABQ0PAI8_9PROT</name>
<dbReference type="SMART" id="SM00382">
    <property type="entry name" value="AAA"/>
    <property type="match status" value="1"/>
</dbReference>
<evidence type="ECO:0000313" key="2">
    <source>
        <dbReference type="EMBL" id="GBQ28872.1"/>
    </source>
</evidence>
<dbReference type="InterPro" id="IPR027417">
    <property type="entry name" value="P-loop_NTPase"/>
</dbReference>
<proteinExistence type="predicted"/>
<dbReference type="Proteomes" id="UP001060895">
    <property type="component" value="Unassembled WGS sequence"/>
</dbReference>
<dbReference type="Pfam" id="PF05621">
    <property type="entry name" value="TniB"/>
    <property type="match status" value="1"/>
</dbReference>
<sequence>MVDTKLWSHLPADVCAVAALGDEDRIAHIRAKRWIDYPHAARVLWRLEELYVQPRSDRMENLLLLGRSGMGKTMLIRKFARQVTLDLGEPGIVRLHPVVVMLMPHDPTAPRFFTQLLRAIGVPSADSCEAIMPREATILRLLSEVGVKVIVIDELNSVLAGTARQQRCFLQLLRWLSNELRVALVGVGVPETRHALMSDDQLRSRFMHLELPDWQEGEPFTRFVTQLIWSLPLRAPSRVNGRRLTKLLLGRTGGITLGVCKVIERAAIAAIRSGQEHLDLSAFERDEVWDGVDPGLPPLSVARRTVRVRPG</sequence>
<evidence type="ECO:0000313" key="3">
    <source>
        <dbReference type="Proteomes" id="UP001060895"/>
    </source>
</evidence>
<gene>
    <name evidence="2" type="ORF">AA12717_3080</name>
</gene>
<protein>
    <submittedName>
        <fullName evidence="2">TniB family protein</fullName>
    </submittedName>
</protein>
<dbReference type="SUPFAM" id="SSF52540">
    <property type="entry name" value="P-loop containing nucleoside triphosphate hydrolases"/>
    <property type="match status" value="1"/>
</dbReference>
<dbReference type="Gene3D" id="3.40.50.300">
    <property type="entry name" value="P-loop containing nucleotide triphosphate hydrolases"/>
    <property type="match status" value="1"/>
</dbReference>
<accession>A0ABQ0PAI8</accession>